<keyword evidence="10" id="KW-1185">Reference proteome</keyword>
<comment type="similarity">
    <text evidence="2 7">Belongs to the ExbD/TolR family.</text>
</comment>
<comment type="subcellular location">
    <subcellularLocation>
        <location evidence="1">Cell membrane</location>
        <topology evidence="1">Single-pass membrane protein</topology>
    </subcellularLocation>
    <subcellularLocation>
        <location evidence="7">Cell membrane</location>
        <topology evidence="7">Single-pass type II membrane protein</topology>
    </subcellularLocation>
</comment>
<reference evidence="9 10" key="1">
    <citation type="submission" date="2022-10" db="EMBL/GenBank/DDBJ databases">
        <title>High-quality genome sequences of two octocoral-associated bacteria, Endozoicomonas euniceicola EF212 and Endozoicomonas gorgoniicola PS125.</title>
        <authorList>
            <person name="Chiou Y.-J."/>
            <person name="Chen Y.-H."/>
        </authorList>
    </citation>
    <scope>NUCLEOTIDE SEQUENCE [LARGE SCALE GENOMIC DNA]</scope>
    <source>
        <strain evidence="9 10">PS125</strain>
    </source>
</reference>
<evidence type="ECO:0000256" key="8">
    <source>
        <dbReference type="SAM" id="Phobius"/>
    </source>
</evidence>
<keyword evidence="4 7" id="KW-0812">Transmembrane</keyword>
<evidence type="ECO:0000256" key="2">
    <source>
        <dbReference type="ARBA" id="ARBA00005811"/>
    </source>
</evidence>
<dbReference type="InterPro" id="IPR003400">
    <property type="entry name" value="ExbD"/>
</dbReference>
<evidence type="ECO:0000256" key="4">
    <source>
        <dbReference type="ARBA" id="ARBA00022692"/>
    </source>
</evidence>
<dbReference type="Gene3D" id="3.30.420.270">
    <property type="match status" value="1"/>
</dbReference>
<keyword evidence="6 8" id="KW-0472">Membrane</keyword>
<evidence type="ECO:0000256" key="3">
    <source>
        <dbReference type="ARBA" id="ARBA00022475"/>
    </source>
</evidence>
<organism evidence="9 10">
    <name type="scientific">Endozoicomonas gorgoniicola</name>
    <dbReference type="NCBI Taxonomy" id="1234144"/>
    <lineage>
        <taxon>Bacteria</taxon>
        <taxon>Pseudomonadati</taxon>
        <taxon>Pseudomonadota</taxon>
        <taxon>Gammaproteobacteria</taxon>
        <taxon>Oceanospirillales</taxon>
        <taxon>Endozoicomonadaceae</taxon>
        <taxon>Endozoicomonas</taxon>
    </lineage>
</organism>
<comment type="caution">
    <text evidence="9">The sequence shown here is derived from an EMBL/GenBank/DDBJ whole genome shotgun (WGS) entry which is preliminary data.</text>
</comment>
<dbReference type="Proteomes" id="UP001209854">
    <property type="component" value="Unassembled WGS sequence"/>
</dbReference>
<keyword evidence="5 8" id="KW-1133">Transmembrane helix</keyword>
<evidence type="ECO:0000313" key="10">
    <source>
        <dbReference type="Proteomes" id="UP001209854"/>
    </source>
</evidence>
<dbReference type="EMBL" id="JAPFCC010000001">
    <property type="protein sequence ID" value="MCW7556278.1"/>
    <property type="molecule type" value="Genomic_DNA"/>
</dbReference>
<proteinExistence type="inferred from homology"/>
<evidence type="ECO:0000256" key="5">
    <source>
        <dbReference type="ARBA" id="ARBA00022989"/>
    </source>
</evidence>
<keyword evidence="3" id="KW-1003">Cell membrane</keyword>
<evidence type="ECO:0000256" key="7">
    <source>
        <dbReference type="RuleBase" id="RU003879"/>
    </source>
</evidence>
<keyword evidence="7" id="KW-0653">Protein transport</keyword>
<feature type="transmembrane region" description="Helical" evidence="8">
    <location>
        <begin position="20"/>
        <end position="37"/>
    </location>
</feature>
<evidence type="ECO:0000313" key="9">
    <source>
        <dbReference type="EMBL" id="MCW7556278.1"/>
    </source>
</evidence>
<accession>A0ABT3N3S4</accession>
<gene>
    <name evidence="9" type="ORF">NX722_27340</name>
</gene>
<evidence type="ECO:0000256" key="1">
    <source>
        <dbReference type="ARBA" id="ARBA00004162"/>
    </source>
</evidence>
<keyword evidence="7" id="KW-0813">Transport</keyword>
<dbReference type="RefSeq" id="WP_262565972.1">
    <property type="nucleotide sequence ID" value="NZ_JAPFCC010000001.1"/>
</dbReference>
<name>A0ABT3N3S4_9GAMM</name>
<evidence type="ECO:0000256" key="6">
    <source>
        <dbReference type="ARBA" id="ARBA00023136"/>
    </source>
</evidence>
<protein>
    <submittedName>
        <fullName evidence="9">Biopolymer transporter ExbD</fullName>
    </submittedName>
</protein>
<dbReference type="PANTHER" id="PTHR30558">
    <property type="entry name" value="EXBD MEMBRANE COMPONENT OF PMF-DRIVEN MACROMOLECULE IMPORT SYSTEM"/>
    <property type="match status" value="1"/>
</dbReference>
<sequence>MQFQHSRETESEASVDLTPLIDVVFILLIFFILSASFQQTQNLNIERPTASTVDSLDKTALMVSIDQHNVVWFEGNAIKPAQLAREVKYIAAGTSQISAIVDVDQNVNSGRLIEVVDQLRISGVKNVAVATQTPH</sequence>
<dbReference type="Pfam" id="PF02472">
    <property type="entry name" value="ExbD"/>
    <property type="match status" value="1"/>
</dbReference>